<gene>
    <name evidence="2" type="ORF">PBIL07802_LOCUS18579</name>
</gene>
<dbReference type="AlphaFoldDB" id="A0A7S3G7B1"/>
<keyword evidence="1" id="KW-0472">Membrane</keyword>
<sequence length="151" mass="16250">MSSDIPTTKFASASSPLHFGLNAVAMTAAPLYILWALFDVNPIEPTNAPFVAVGAAVSLVFLYLSYGNVATGVFNRLMVKRHDSVGPDVVKAAAEGKKEQKEEVKGKLIKGVQEASAAEAVNTSIVYNNVLFVAMFVLLCFYIFRNSADLM</sequence>
<feature type="transmembrane region" description="Helical" evidence="1">
    <location>
        <begin position="50"/>
        <end position="74"/>
    </location>
</feature>
<evidence type="ECO:0000256" key="1">
    <source>
        <dbReference type="SAM" id="Phobius"/>
    </source>
</evidence>
<dbReference type="GO" id="GO:0016020">
    <property type="term" value="C:membrane"/>
    <property type="evidence" value="ECO:0007669"/>
    <property type="project" value="InterPro"/>
</dbReference>
<keyword evidence="1" id="KW-1133">Transmembrane helix</keyword>
<feature type="transmembrane region" description="Helical" evidence="1">
    <location>
        <begin position="125"/>
        <end position="144"/>
    </location>
</feature>
<dbReference type="GO" id="GO:0006614">
    <property type="term" value="P:SRP-dependent cotranslational protein targeting to membrane"/>
    <property type="evidence" value="ECO:0007669"/>
    <property type="project" value="InterPro"/>
</dbReference>
<protein>
    <recommendedName>
        <fullName evidence="3">Translocon-associated protein subunit gamma</fullName>
    </recommendedName>
</protein>
<reference evidence="2" key="1">
    <citation type="submission" date="2021-01" db="EMBL/GenBank/DDBJ databases">
        <authorList>
            <person name="Corre E."/>
            <person name="Pelletier E."/>
            <person name="Niang G."/>
            <person name="Scheremetjew M."/>
            <person name="Finn R."/>
            <person name="Kale V."/>
            <person name="Holt S."/>
            <person name="Cochrane G."/>
            <person name="Meng A."/>
            <person name="Brown T."/>
            <person name="Cohen L."/>
        </authorList>
    </citation>
    <scope>NUCLEOTIDE SEQUENCE</scope>
    <source>
        <strain evidence="2">NIES-2562</strain>
    </source>
</reference>
<dbReference type="Pfam" id="PF07074">
    <property type="entry name" value="TRAP-gamma"/>
    <property type="match status" value="1"/>
</dbReference>
<keyword evidence="1" id="KW-0812">Transmembrane</keyword>
<accession>A0A7S3G7B1</accession>
<evidence type="ECO:0008006" key="3">
    <source>
        <dbReference type="Google" id="ProtNLM"/>
    </source>
</evidence>
<dbReference type="EMBL" id="HBIB01028522">
    <property type="protein sequence ID" value="CAE0256324.1"/>
    <property type="molecule type" value="Transcribed_RNA"/>
</dbReference>
<name>A0A7S3G7B1_9EUKA</name>
<dbReference type="InterPro" id="IPR009779">
    <property type="entry name" value="SSR3"/>
</dbReference>
<evidence type="ECO:0000313" key="2">
    <source>
        <dbReference type="EMBL" id="CAE0256324.1"/>
    </source>
</evidence>
<proteinExistence type="predicted"/>
<feature type="transmembrane region" description="Helical" evidence="1">
    <location>
        <begin position="19"/>
        <end position="38"/>
    </location>
</feature>
<organism evidence="2">
    <name type="scientific">Palpitomonas bilix</name>
    <dbReference type="NCBI Taxonomy" id="652834"/>
    <lineage>
        <taxon>Eukaryota</taxon>
        <taxon>Eukaryota incertae sedis</taxon>
    </lineage>
</organism>